<organism evidence="1 2">
    <name type="scientific">Penicillium egyptiacum</name>
    <dbReference type="NCBI Taxonomy" id="1303716"/>
    <lineage>
        <taxon>Eukaryota</taxon>
        <taxon>Fungi</taxon>
        <taxon>Dikarya</taxon>
        <taxon>Ascomycota</taxon>
        <taxon>Pezizomycotina</taxon>
        <taxon>Eurotiomycetes</taxon>
        <taxon>Eurotiomycetidae</taxon>
        <taxon>Eurotiales</taxon>
        <taxon>Aspergillaceae</taxon>
        <taxon>Penicillium</taxon>
    </lineage>
</organism>
<dbReference type="OrthoDB" id="4335342at2759"/>
<evidence type="ECO:0000313" key="1">
    <source>
        <dbReference type="EMBL" id="CAG8903267.1"/>
    </source>
</evidence>
<gene>
    <name evidence="1" type="ORF">PEGY_LOCUS7172</name>
</gene>
<dbReference type="AlphaFoldDB" id="A0A9W4P6P8"/>
<evidence type="ECO:0000313" key="2">
    <source>
        <dbReference type="Proteomes" id="UP001154252"/>
    </source>
</evidence>
<protein>
    <submittedName>
        <fullName evidence="1">Uncharacterized protein</fullName>
    </submittedName>
</protein>
<accession>A0A9W4P6P8</accession>
<proteinExistence type="predicted"/>
<keyword evidence="2" id="KW-1185">Reference proteome</keyword>
<dbReference type="EMBL" id="CAJVRC010000882">
    <property type="protein sequence ID" value="CAG8903267.1"/>
    <property type="molecule type" value="Genomic_DNA"/>
</dbReference>
<name>A0A9W4P6P8_9EURO</name>
<reference evidence="1" key="1">
    <citation type="submission" date="2021-07" db="EMBL/GenBank/DDBJ databases">
        <authorList>
            <person name="Branca A.L. A."/>
        </authorList>
    </citation>
    <scope>NUCLEOTIDE SEQUENCE</scope>
</reference>
<comment type="caution">
    <text evidence="1">The sequence shown here is derived from an EMBL/GenBank/DDBJ whole genome shotgun (WGS) entry which is preliminary data.</text>
</comment>
<sequence>MAAGNNLPPDFVNRMEKVPAPYLSEQYGYSKDGLSCAMIAWMLDINLRATIKKREFQRTYQRMCLYIKHMERLLDQANIKYDAYTGAEDGRRVKIARETFKPQVKARFIPTAPYPITAPISSDGELCRSVSDAQTFEYKLHQLEILRYMERVDGPALADFETSARRPRPETG</sequence>
<dbReference type="Proteomes" id="UP001154252">
    <property type="component" value="Unassembled WGS sequence"/>
</dbReference>